<accession>A0AAV5VLH7</accession>
<dbReference type="Pfam" id="PF13561">
    <property type="entry name" value="adh_short_C2"/>
    <property type="match status" value="1"/>
</dbReference>
<evidence type="ECO:0000313" key="3">
    <source>
        <dbReference type="Proteomes" id="UP001432322"/>
    </source>
</evidence>
<evidence type="ECO:0008006" key="4">
    <source>
        <dbReference type="Google" id="ProtNLM"/>
    </source>
</evidence>
<dbReference type="Proteomes" id="UP001432322">
    <property type="component" value="Unassembled WGS sequence"/>
</dbReference>
<comment type="caution">
    <text evidence="2">The sequence shown here is derived from an EMBL/GenBank/DDBJ whole genome shotgun (WGS) entry which is preliminary data.</text>
</comment>
<comment type="similarity">
    <text evidence="1">Belongs to the short-chain dehydrogenases/reductases (SDR) family.</text>
</comment>
<dbReference type="PANTHER" id="PTHR43943:SF2">
    <property type="entry name" value="DEHYDROGENASE_REDUCTASE 4"/>
    <property type="match status" value="1"/>
</dbReference>
<protein>
    <recommendedName>
        <fullName evidence="4">Dehydrogenase/reductase SDR family member 4</fullName>
    </recommendedName>
</protein>
<dbReference type="Gene3D" id="3.40.50.720">
    <property type="entry name" value="NAD(P)-binding Rossmann-like Domain"/>
    <property type="match status" value="1"/>
</dbReference>
<reference evidence="2" key="1">
    <citation type="submission" date="2023-10" db="EMBL/GenBank/DDBJ databases">
        <title>Genome assembly of Pristionchus species.</title>
        <authorList>
            <person name="Yoshida K."/>
            <person name="Sommer R.J."/>
        </authorList>
    </citation>
    <scope>NUCLEOTIDE SEQUENCE</scope>
    <source>
        <strain evidence="2">RS5133</strain>
    </source>
</reference>
<sequence>RSSSHFPYSFHLSPPCSHPIWYNTKCIIIIIIILCRMSRPVNASRFEGKVAIVTAATQGIGFAIAERLAKEGAAVVISSRKEKNVQDAVASLRSTGSKRVEGVVCHVGKEEDRKNLVQFTLAKFGRIDVLVNNHGINPVFVDIMDIDEKMWDRLFETNVKNGWQLSQLVAPHMKVVGGGSIIFNSSYTAYKNPTSGIAAYAVTKTALLGLVKALAASLAKDKIRVNGIAPGVIKTKMSSPLWDNGEKTGEDNTVLNSEILLGRLGVPEDLGGAVAFLASEDASYITGETIVVAGGINARL</sequence>
<dbReference type="NCBIfam" id="NF005559">
    <property type="entry name" value="PRK07231.1"/>
    <property type="match status" value="1"/>
</dbReference>
<dbReference type="FunFam" id="3.40.50.720:FF:000084">
    <property type="entry name" value="Short-chain dehydrogenase reductase"/>
    <property type="match status" value="1"/>
</dbReference>
<dbReference type="InterPro" id="IPR036291">
    <property type="entry name" value="NAD(P)-bd_dom_sf"/>
</dbReference>
<gene>
    <name evidence="2" type="ORF">PFISCL1PPCAC_11762</name>
</gene>
<dbReference type="AlphaFoldDB" id="A0AAV5VLH7"/>
<name>A0AAV5VLH7_9BILA</name>
<dbReference type="PRINTS" id="PR00081">
    <property type="entry name" value="GDHRDH"/>
</dbReference>
<keyword evidence="3" id="KW-1185">Reference proteome</keyword>
<dbReference type="GO" id="GO:0004090">
    <property type="term" value="F:carbonyl reductase (NADPH) activity"/>
    <property type="evidence" value="ECO:0007669"/>
    <property type="project" value="TreeGrafter"/>
</dbReference>
<dbReference type="PANTHER" id="PTHR43943">
    <property type="entry name" value="DEHYDROGENASE/REDUCTASE (SDR FAMILY) MEMBER 4"/>
    <property type="match status" value="1"/>
</dbReference>
<organism evidence="2 3">
    <name type="scientific">Pristionchus fissidentatus</name>
    <dbReference type="NCBI Taxonomy" id="1538716"/>
    <lineage>
        <taxon>Eukaryota</taxon>
        <taxon>Metazoa</taxon>
        <taxon>Ecdysozoa</taxon>
        <taxon>Nematoda</taxon>
        <taxon>Chromadorea</taxon>
        <taxon>Rhabditida</taxon>
        <taxon>Rhabditina</taxon>
        <taxon>Diplogasteromorpha</taxon>
        <taxon>Diplogasteroidea</taxon>
        <taxon>Neodiplogasteridae</taxon>
        <taxon>Pristionchus</taxon>
    </lineage>
</organism>
<proteinExistence type="inferred from homology"/>
<dbReference type="SUPFAM" id="SSF51735">
    <property type="entry name" value="NAD(P)-binding Rossmann-fold domains"/>
    <property type="match status" value="1"/>
</dbReference>
<evidence type="ECO:0000313" key="2">
    <source>
        <dbReference type="EMBL" id="GMT20465.1"/>
    </source>
</evidence>
<dbReference type="InterPro" id="IPR002347">
    <property type="entry name" value="SDR_fam"/>
</dbReference>
<dbReference type="PRINTS" id="PR00080">
    <property type="entry name" value="SDRFAMILY"/>
</dbReference>
<evidence type="ECO:0000256" key="1">
    <source>
        <dbReference type="ARBA" id="ARBA00006484"/>
    </source>
</evidence>
<dbReference type="EMBL" id="BTSY01000003">
    <property type="protein sequence ID" value="GMT20465.1"/>
    <property type="molecule type" value="Genomic_DNA"/>
</dbReference>
<feature type="non-terminal residue" evidence="2">
    <location>
        <position position="1"/>
    </location>
</feature>